<dbReference type="PANTHER" id="PTHR10211">
    <property type="entry name" value="DEOXYRIBODIPYRIMIDINE PHOTOLYASE"/>
    <property type="match status" value="1"/>
</dbReference>
<comment type="similarity">
    <text evidence="2">Belongs to the DNA photolyase class-2 family.</text>
</comment>
<evidence type="ECO:0000256" key="6">
    <source>
        <dbReference type="ARBA" id="ARBA00022763"/>
    </source>
</evidence>
<evidence type="ECO:0000256" key="12">
    <source>
        <dbReference type="ARBA" id="ARBA00033999"/>
    </source>
</evidence>
<protein>
    <recommendedName>
        <fullName evidence="4">Deoxyribodipyrimidine photo-lyase</fullName>
        <ecNumber evidence="3">4.1.99.3</ecNumber>
    </recommendedName>
    <alternativeName>
        <fullName evidence="11">DNA photolyase</fullName>
    </alternativeName>
</protein>
<evidence type="ECO:0000256" key="3">
    <source>
        <dbReference type="ARBA" id="ARBA00013149"/>
    </source>
</evidence>
<dbReference type="InterPro" id="IPR036134">
    <property type="entry name" value="Crypto/Photolyase_FAD-like_sf"/>
</dbReference>
<evidence type="ECO:0000313" key="15">
    <source>
        <dbReference type="Proteomes" id="UP000649617"/>
    </source>
</evidence>
<feature type="non-terminal residue" evidence="14">
    <location>
        <position position="334"/>
    </location>
</feature>
<keyword evidence="5" id="KW-0285">Flavoprotein</keyword>
<dbReference type="EC" id="4.1.99.3" evidence="3"/>
<comment type="cofactor">
    <cofactor evidence="1">
        <name>FAD</name>
        <dbReference type="ChEBI" id="CHEBI:57692"/>
    </cofactor>
</comment>
<evidence type="ECO:0000256" key="4">
    <source>
        <dbReference type="ARBA" id="ARBA00014046"/>
    </source>
</evidence>
<dbReference type="FunFam" id="1.10.579.10:FF:000002">
    <property type="entry name" value="Deoxyribodipyrimidine photolyase"/>
    <property type="match status" value="1"/>
</dbReference>
<evidence type="ECO:0000256" key="9">
    <source>
        <dbReference type="ARBA" id="ARBA00023204"/>
    </source>
</evidence>
<keyword evidence="8" id="KW-0238">DNA-binding</keyword>
<comment type="catalytic activity">
    <reaction evidence="12">
        <text>cyclobutadipyrimidine (in DNA) = 2 pyrimidine residues (in DNA).</text>
        <dbReference type="EC" id="4.1.99.3"/>
    </reaction>
</comment>
<evidence type="ECO:0000256" key="2">
    <source>
        <dbReference type="ARBA" id="ARBA00006409"/>
    </source>
</evidence>
<keyword evidence="6" id="KW-0227">DNA damage</keyword>
<feature type="region of interest" description="Disordered" evidence="13">
    <location>
        <begin position="289"/>
        <end position="334"/>
    </location>
</feature>
<gene>
    <name evidence="14" type="primary">phr</name>
    <name evidence="14" type="ORF">SPIL2461_LOCUS22898</name>
</gene>
<evidence type="ECO:0000313" key="14">
    <source>
        <dbReference type="EMBL" id="CAE7774681.1"/>
    </source>
</evidence>
<dbReference type="SUPFAM" id="SSF48173">
    <property type="entry name" value="Cryptochrome/photolyase FAD-binding domain"/>
    <property type="match status" value="1"/>
</dbReference>
<dbReference type="Proteomes" id="UP000649617">
    <property type="component" value="Unassembled WGS sequence"/>
</dbReference>
<dbReference type="EMBL" id="CAJNIZ010047735">
    <property type="protein sequence ID" value="CAE7774681.1"/>
    <property type="molecule type" value="Genomic_DNA"/>
</dbReference>
<comment type="caution">
    <text evidence="14">The sequence shown here is derived from an EMBL/GenBank/DDBJ whole genome shotgun (WGS) entry which is preliminary data.</text>
</comment>
<dbReference type="PANTHER" id="PTHR10211:SF0">
    <property type="entry name" value="DEOXYRIBODIPYRIMIDINE PHOTO-LYASE"/>
    <property type="match status" value="1"/>
</dbReference>
<name>A0A812YAU2_SYMPI</name>
<dbReference type="GO" id="GO:0000719">
    <property type="term" value="P:photoreactive repair"/>
    <property type="evidence" value="ECO:0007669"/>
    <property type="project" value="TreeGrafter"/>
</dbReference>
<dbReference type="GO" id="GO:0003904">
    <property type="term" value="F:deoxyribodipyrimidine photo-lyase activity"/>
    <property type="evidence" value="ECO:0007669"/>
    <property type="project" value="UniProtKB-EC"/>
</dbReference>
<dbReference type="InterPro" id="IPR052219">
    <property type="entry name" value="Photolyase_Class-2"/>
</dbReference>
<dbReference type="OrthoDB" id="496749at2759"/>
<evidence type="ECO:0000256" key="10">
    <source>
        <dbReference type="ARBA" id="ARBA00023239"/>
    </source>
</evidence>
<evidence type="ECO:0000256" key="1">
    <source>
        <dbReference type="ARBA" id="ARBA00001974"/>
    </source>
</evidence>
<accession>A0A812YAU2</accession>
<sequence length="334" mass="37573">MGIPWRGAQEAEMRLQSFLPNLTQYGSGKANDPTLQTNSFLSPYLHYGQVSSLEVALRCRSHAAASGVAPEKAKGLSTGISAFLDELIIRRELAKNFVYYCCRYDSFECLPRWASETLTESQANPRPKLYTLEQLERGETADLYWNLAQWEMVATGHMHNYMRMYWCKQLITWTESPASAYNWAVHLNDKFSLDGRDENGYMGIAWCFGMHDKPFPRRDIFGSVRSMTRSGLEGKFKMAQYRLLVQRKCLQAARAEPRLRAILPAEAIEGGKRGGSLLAFLAAPGAAQAPDQSKTLSAEGEGEVPEGQRTQKRQRSSEPAGANAKTLHRFFPTR</sequence>
<dbReference type="GO" id="GO:0003677">
    <property type="term" value="F:DNA binding"/>
    <property type="evidence" value="ECO:0007669"/>
    <property type="project" value="UniProtKB-KW"/>
</dbReference>
<evidence type="ECO:0000256" key="13">
    <source>
        <dbReference type="SAM" id="MobiDB-lite"/>
    </source>
</evidence>
<evidence type="ECO:0000256" key="5">
    <source>
        <dbReference type="ARBA" id="ARBA00022630"/>
    </source>
</evidence>
<reference evidence="14" key="1">
    <citation type="submission" date="2021-02" db="EMBL/GenBank/DDBJ databases">
        <authorList>
            <person name="Dougan E. K."/>
            <person name="Rhodes N."/>
            <person name="Thang M."/>
            <person name="Chan C."/>
        </authorList>
    </citation>
    <scope>NUCLEOTIDE SEQUENCE</scope>
</reference>
<keyword evidence="15" id="KW-1185">Reference proteome</keyword>
<keyword evidence="7" id="KW-0274">FAD</keyword>
<dbReference type="AlphaFoldDB" id="A0A812YAU2"/>
<keyword evidence="10" id="KW-0456">Lyase</keyword>
<keyword evidence="9" id="KW-0234">DNA repair</keyword>
<evidence type="ECO:0000256" key="11">
    <source>
        <dbReference type="ARBA" id="ARBA00031671"/>
    </source>
</evidence>
<organism evidence="14 15">
    <name type="scientific">Symbiodinium pilosum</name>
    <name type="common">Dinoflagellate</name>
    <dbReference type="NCBI Taxonomy" id="2952"/>
    <lineage>
        <taxon>Eukaryota</taxon>
        <taxon>Sar</taxon>
        <taxon>Alveolata</taxon>
        <taxon>Dinophyceae</taxon>
        <taxon>Suessiales</taxon>
        <taxon>Symbiodiniaceae</taxon>
        <taxon>Symbiodinium</taxon>
    </lineage>
</organism>
<proteinExistence type="inferred from homology"/>
<evidence type="ECO:0000256" key="8">
    <source>
        <dbReference type="ARBA" id="ARBA00023125"/>
    </source>
</evidence>
<dbReference type="Gene3D" id="1.10.579.10">
    <property type="entry name" value="DNA Cyclobutane Dipyrimidine Photolyase, subunit A, domain 3"/>
    <property type="match status" value="1"/>
</dbReference>
<dbReference type="Gene3D" id="1.25.40.80">
    <property type="match status" value="1"/>
</dbReference>
<evidence type="ECO:0000256" key="7">
    <source>
        <dbReference type="ARBA" id="ARBA00022827"/>
    </source>
</evidence>